<evidence type="ECO:0000313" key="2">
    <source>
        <dbReference type="EMBL" id="VDK20115.1"/>
    </source>
</evidence>
<feature type="compositionally biased region" description="Basic residues" evidence="1">
    <location>
        <begin position="614"/>
        <end position="626"/>
    </location>
</feature>
<feature type="compositionally biased region" description="Polar residues" evidence="1">
    <location>
        <begin position="594"/>
        <end position="609"/>
    </location>
</feature>
<dbReference type="AlphaFoldDB" id="A0A0R3VSC5"/>
<proteinExistence type="predicted"/>
<protein>
    <submittedName>
        <fullName evidence="2 4">Uncharacterized protein</fullName>
    </submittedName>
</protein>
<name>A0A0R3VSC5_TAEAS</name>
<organism evidence="4">
    <name type="scientific">Taenia asiatica</name>
    <name type="common">Asian tapeworm</name>
    <dbReference type="NCBI Taxonomy" id="60517"/>
    <lineage>
        <taxon>Eukaryota</taxon>
        <taxon>Metazoa</taxon>
        <taxon>Spiralia</taxon>
        <taxon>Lophotrochozoa</taxon>
        <taxon>Platyhelminthes</taxon>
        <taxon>Cestoda</taxon>
        <taxon>Eucestoda</taxon>
        <taxon>Cyclophyllidea</taxon>
        <taxon>Taeniidae</taxon>
        <taxon>Taenia</taxon>
    </lineage>
</organism>
<dbReference type="WBParaSite" id="TASK_0000004701-mRNA-1">
    <property type="protein sequence ID" value="TASK_0000004701-mRNA-1"/>
    <property type="gene ID" value="TASK_0000004701"/>
</dbReference>
<feature type="compositionally biased region" description="Polar residues" evidence="1">
    <location>
        <begin position="551"/>
        <end position="560"/>
    </location>
</feature>
<dbReference type="OrthoDB" id="6263821at2759"/>
<feature type="region of interest" description="Disordered" evidence="1">
    <location>
        <begin position="50"/>
        <end position="100"/>
    </location>
</feature>
<feature type="region of interest" description="Disordered" evidence="1">
    <location>
        <begin position="215"/>
        <end position="259"/>
    </location>
</feature>
<feature type="compositionally biased region" description="Polar residues" evidence="1">
    <location>
        <begin position="147"/>
        <end position="162"/>
    </location>
</feature>
<feature type="compositionally biased region" description="Pro residues" evidence="1">
    <location>
        <begin position="236"/>
        <end position="251"/>
    </location>
</feature>
<evidence type="ECO:0000256" key="1">
    <source>
        <dbReference type="SAM" id="MobiDB-lite"/>
    </source>
</evidence>
<evidence type="ECO:0000313" key="4">
    <source>
        <dbReference type="WBParaSite" id="TASK_0000004701-mRNA-1"/>
    </source>
</evidence>
<sequence length="653" mass="73652">MQMPVCKRHEDGVCYSLSPPPMAQFVLYGHLLQKKLRMLSGLCSKVPLTTSGSESDYSSPSSPSSTSSTISRLSVTDSVPLVVPHPEKPPPQTHHGGGENWSLLTHLRRLVLGSSTFQFRRLQDADLEEDAHTVVTYISLGASTPLQQRHADTNPTSGNADGSQAVPRCQKSPKKRHVTWKDLEAEASIEKEVPNRHSLYLPSLTEVKIEENKVRRRHSYTEENGEESKIHFPAPLVAPSPPPLPPQPQPPGYSDGGSFDERKARYKLQLRHFRRRRRYSDWFFTLYEFDKPTNPEVSFTFTPYRGVQIYSLRMIHSKVVSHEAEIARERNRPFGCPAPGILLLTLLQGIIASFWGLLTAQEIATRVTAGKVESLALDNHLFETILSRLHGIYALSLNSAFDPNSNQKPARLCFERLPELPTTRRHQQRQHRQRRCDSRLVDNSSSSCVSCISFSMFNSTSPHNPGQLFCPERDVGCGGPGRSFYCHGCGRNMTGGSSLVSVAGSVDSSQRPEVCYSMTRSVEFYRFARTIQWQNPSHNQPSECRRRHRASPNQHHSTPHSTRERVCRAPKRFRRRSTARRRPREAVSVPPTQPAAQSTPIQSQQPRRSSAQEKRKKVRRVMHKRMSQQRVADWLVATHGGQDGGCTAPLIVF</sequence>
<feature type="compositionally biased region" description="Low complexity" evidence="1">
    <location>
        <begin position="50"/>
        <end position="84"/>
    </location>
</feature>
<feature type="compositionally biased region" description="Basic residues" evidence="1">
    <location>
        <begin position="568"/>
        <end position="583"/>
    </location>
</feature>
<feature type="region of interest" description="Disordered" evidence="1">
    <location>
        <begin position="535"/>
        <end position="626"/>
    </location>
</feature>
<reference evidence="4" key="1">
    <citation type="submission" date="2017-02" db="UniProtKB">
        <authorList>
            <consortium name="WormBaseParasite"/>
        </authorList>
    </citation>
    <scope>IDENTIFICATION</scope>
</reference>
<accession>A0A0R3VSC5</accession>
<gene>
    <name evidence="2" type="ORF">TASK_LOCUS48</name>
</gene>
<keyword evidence="3" id="KW-1185">Reference proteome</keyword>
<reference evidence="2 3" key="2">
    <citation type="submission" date="2018-11" db="EMBL/GenBank/DDBJ databases">
        <authorList>
            <consortium name="Pathogen Informatics"/>
        </authorList>
    </citation>
    <scope>NUCLEOTIDE SEQUENCE [LARGE SCALE GENOMIC DNA]</scope>
</reference>
<dbReference type="Proteomes" id="UP000282613">
    <property type="component" value="Unassembled WGS sequence"/>
</dbReference>
<feature type="region of interest" description="Disordered" evidence="1">
    <location>
        <begin position="147"/>
        <end position="177"/>
    </location>
</feature>
<evidence type="ECO:0000313" key="3">
    <source>
        <dbReference type="Proteomes" id="UP000282613"/>
    </source>
</evidence>
<dbReference type="EMBL" id="UYRS01000004">
    <property type="protein sequence ID" value="VDK20115.1"/>
    <property type="molecule type" value="Genomic_DNA"/>
</dbReference>